<evidence type="ECO:0000313" key="2">
    <source>
        <dbReference type="EMBL" id="GER37476.1"/>
    </source>
</evidence>
<reference evidence="3" key="1">
    <citation type="journal article" date="2019" name="Curr. Biol.">
        <title>Genome Sequence of Striga asiatica Provides Insight into the Evolution of Plant Parasitism.</title>
        <authorList>
            <person name="Yoshida S."/>
            <person name="Kim S."/>
            <person name="Wafula E.K."/>
            <person name="Tanskanen J."/>
            <person name="Kim Y.M."/>
            <person name="Honaas L."/>
            <person name="Yang Z."/>
            <person name="Spallek T."/>
            <person name="Conn C.E."/>
            <person name="Ichihashi Y."/>
            <person name="Cheong K."/>
            <person name="Cui S."/>
            <person name="Der J.P."/>
            <person name="Gundlach H."/>
            <person name="Jiao Y."/>
            <person name="Hori C."/>
            <person name="Ishida J.K."/>
            <person name="Kasahara H."/>
            <person name="Kiba T."/>
            <person name="Kim M.S."/>
            <person name="Koo N."/>
            <person name="Laohavisit A."/>
            <person name="Lee Y.H."/>
            <person name="Lumba S."/>
            <person name="McCourt P."/>
            <person name="Mortimer J.C."/>
            <person name="Mutuku J.M."/>
            <person name="Nomura T."/>
            <person name="Sasaki-Sekimoto Y."/>
            <person name="Seto Y."/>
            <person name="Wang Y."/>
            <person name="Wakatake T."/>
            <person name="Sakakibara H."/>
            <person name="Demura T."/>
            <person name="Yamaguchi S."/>
            <person name="Yoneyama K."/>
            <person name="Manabe R.I."/>
            <person name="Nelson D.C."/>
            <person name="Schulman A.H."/>
            <person name="Timko M.P."/>
            <person name="dePamphilis C.W."/>
            <person name="Choi D."/>
            <person name="Shirasu K."/>
        </authorList>
    </citation>
    <scope>NUCLEOTIDE SEQUENCE [LARGE SCALE GENOMIC DNA]</scope>
    <source>
        <strain evidence="3">cv. UVA1</strain>
    </source>
</reference>
<feature type="compositionally biased region" description="Acidic residues" evidence="1">
    <location>
        <begin position="1"/>
        <end position="21"/>
    </location>
</feature>
<dbReference type="AlphaFoldDB" id="A0A5A7PXP8"/>
<evidence type="ECO:0000256" key="1">
    <source>
        <dbReference type="SAM" id="MobiDB-lite"/>
    </source>
</evidence>
<feature type="region of interest" description="Disordered" evidence="1">
    <location>
        <begin position="1"/>
        <end position="50"/>
    </location>
</feature>
<keyword evidence="3" id="KW-1185">Reference proteome</keyword>
<sequence>MTDDEADEMTQNEGEIGDEVSDDLHDRRPPKARRREADEPSSKHKTKLRAKNLTRMRRQQTSLNCMKCGTSGHNSTTCGKRKRTLMTVGVNNSLNQQASSLNPTVFTQEIPTQQSQTRFMPTPQPHVPGPSMYDQLMGTNMPQPSRATHGPIIRGPAAFTGERPLFSAGSSITSVSAASVVVVDQGKKFMVLDFVGNGWLAIAVSLG</sequence>
<gene>
    <name evidence="2" type="ORF">STAS_13887</name>
</gene>
<evidence type="ECO:0000313" key="3">
    <source>
        <dbReference type="Proteomes" id="UP000325081"/>
    </source>
</evidence>
<organism evidence="2 3">
    <name type="scientific">Striga asiatica</name>
    <name type="common">Asiatic witchweed</name>
    <name type="synonym">Buchnera asiatica</name>
    <dbReference type="NCBI Taxonomy" id="4170"/>
    <lineage>
        <taxon>Eukaryota</taxon>
        <taxon>Viridiplantae</taxon>
        <taxon>Streptophyta</taxon>
        <taxon>Embryophyta</taxon>
        <taxon>Tracheophyta</taxon>
        <taxon>Spermatophyta</taxon>
        <taxon>Magnoliopsida</taxon>
        <taxon>eudicotyledons</taxon>
        <taxon>Gunneridae</taxon>
        <taxon>Pentapetalae</taxon>
        <taxon>asterids</taxon>
        <taxon>lamiids</taxon>
        <taxon>Lamiales</taxon>
        <taxon>Orobanchaceae</taxon>
        <taxon>Buchnereae</taxon>
        <taxon>Striga</taxon>
    </lineage>
</organism>
<protein>
    <submittedName>
        <fullName evidence="2">Gag-pol polyprotein</fullName>
    </submittedName>
</protein>
<comment type="caution">
    <text evidence="2">The sequence shown here is derived from an EMBL/GenBank/DDBJ whole genome shotgun (WGS) entry which is preliminary data.</text>
</comment>
<dbReference type="EMBL" id="BKCP01005383">
    <property type="protein sequence ID" value="GER37476.1"/>
    <property type="molecule type" value="Genomic_DNA"/>
</dbReference>
<feature type="compositionally biased region" description="Basic and acidic residues" evidence="1">
    <location>
        <begin position="22"/>
        <end position="42"/>
    </location>
</feature>
<dbReference type="Proteomes" id="UP000325081">
    <property type="component" value="Unassembled WGS sequence"/>
</dbReference>
<name>A0A5A7PXP8_STRAF</name>
<accession>A0A5A7PXP8</accession>
<proteinExistence type="predicted"/>